<keyword evidence="1" id="KW-0677">Repeat</keyword>
<dbReference type="Gene3D" id="1.25.40.10">
    <property type="entry name" value="Tetratricopeptide repeat domain"/>
    <property type="match status" value="1"/>
</dbReference>
<dbReference type="PANTHER" id="PTHR47926">
    <property type="entry name" value="PENTATRICOPEPTIDE REPEAT-CONTAINING PROTEIN"/>
    <property type="match status" value="1"/>
</dbReference>
<evidence type="ECO:0000256" key="3">
    <source>
        <dbReference type="PROSITE-ProRule" id="PRU00708"/>
    </source>
</evidence>
<dbReference type="InterPro" id="IPR046960">
    <property type="entry name" value="PPR_At4g14850-like_plant"/>
</dbReference>
<evidence type="ECO:0000256" key="2">
    <source>
        <dbReference type="ARBA" id="ARBA00022946"/>
    </source>
</evidence>
<protein>
    <recommendedName>
        <fullName evidence="5">Pentatricopeptide repeat-containing protein</fullName>
    </recommendedName>
</protein>
<evidence type="ECO:0000313" key="4">
    <source>
        <dbReference type="EMBL" id="BAD45461.1"/>
    </source>
</evidence>
<dbReference type="AlphaFoldDB" id="Q655P4"/>
<feature type="repeat" description="PPR" evidence="3">
    <location>
        <begin position="129"/>
        <end position="163"/>
    </location>
</feature>
<evidence type="ECO:0008006" key="5">
    <source>
        <dbReference type="Google" id="ProtNLM"/>
    </source>
</evidence>
<accession>Q655P4</accession>
<sequence length="222" mass="23829">MWVLLLLPSSSLSPFSLFFSPSSSPSVGGAWRQASPQRRRTAAPAVLSPSLVYPVIVAFSSSPAPLSAFLLFNHASSCSLSTSLPTFPALLKSCARAFNQSSRASAALVFISNGMELHCLVLMIGCGKDRYVRNALVSMYGKFGRLGDARKAFDEMPAKNAVSWNALVGAHRAAAALQTGRVHLEAYLMIKENPSTANSLWKMLAACRSSAWAHQSCLQVFS</sequence>
<keyword evidence="2" id="KW-0809">Transit peptide</keyword>
<gene>
    <name evidence="4" type="primary">B1011A07.24</name>
</gene>
<evidence type="ECO:0000256" key="1">
    <source>
        <dbReference type="ARBA" id="ARBA00022737"/>
    </source>
</evidence>
<organism evidence="4">
    <name type="scientific">Oryza sativa subsp. japonica</name>
    <name type="common">Rice</name>
    <dbReference type="NCBI Taxonomy" id="39947"/>
    <lineage>
        <taxon>Eukaryota</taxon>
        <taxon>Viridiplantae</taxon>
        <taxon>Streptophyta</taxon>
        <taxon>Embryophyta</taxon>
        <taxon>Tracheophyta</taxon>
        <taxon>Spermatophyta</taxon>
        <taxon>Magnoliopsida</taxon>
        <taxon>Liliopsida</taxon>
        <taxon>Poales</taxon>
        <taxon>Poaceae</taxon>
        <taxon>BOP clade</taxon>
        <taxon>Oryzoideae</taxon>
        <taxon>Oryzeae</taxon>
        <taxon>Oryzinae</taxon>
        <taxon>Oryza</taxon>
        <taxon>Oryza sativa</taxon>
    </lineage>
</organism>
<dbReference type="GO" id="GO:0003723">
    <property type="term" value="F:RNA binding"/>
    <property type="evidence" value="ECO:0007669"/>
    <property type="project" value="InterPro"/>
</dbReference>
<dbReference type="InterPro" id="IPR011990">
    <property type="entry name" value="TPR-like_helical_dom_sf"/>
</dbReference>
<name>Q655P4_ORYSJ</name>
<proteinExistence type="predicted"/>
<dbReference type="PANTHER" id="PTHR47926:SF344">
    <property type="entry name" value="OS07G0636900 PROTEIN"/>
    <property type="match status" value="1"/>
</dbReference>
<dbReference type="GO" id="GO:0009451">
    <property type="term" value="P:RNA modification"/>
    <property type="evidence" value="ECO:0007669"/>
    <property type="project" value="InterPro"/>
</dbReference>
<dbReference type="InterPro" id="IPR002885">
    <property type="entry name" value="PPR_rpt"/>
</dbReference>
<dbReference type="FunFam" id="1.25.40.10:FF:000475">
    <property type="entry name" value="Pentatricopeptide repeat-containing protein At5g40410, mitochondrial"/>
    <property type="match status" value="1"/>
</dbReference>
<dbReference type="PROSITE" id="PS51375">
    <property type="entry name" value="PPR"/>
    <property type="match status" value="1"/>
</dbReference>
<dbReference type="EMBL" id="AP003722">
    <property type="protein sequence ID" value="BAD45461.1"/>
    <property type="molecule type" value="Genomic_DNA"/>
</dbReference>
<dbReference type="Proteomes" id="UP000817658">
    <property type="component" value="Chromosome 1"/>
</dbReference>
<reference evidence="4" key="1">
    <citation type="journal article" date="2002" name="Nature">
        <title>The genome sequence and structure of rice chromosome 1.</title>
        <authorList>
            <person name="Sasaki T."/>
            <person name="Matsumoto T."/>
            <person name="Yamamoto K."/>
            <person name="Sakata K."/>
            <person name="Baba T."/>
            <person name="Katayose Y."/>
            <person name="Wu J."/>
            <person name="Niimura Y."/>
            <person name="Cheng Z."/>
            <person name="Nagamura Y."/>
            <person name="Antonio B.A."/>
            <person name="Kanamori H."/>
            <person name="Hosokawa S."/>
            <person name="Masukawa M."/>
            <person name="Arikawa K."/>
            <person name="Chiden Y."/>
            <person name="Hayashi M."/>
            <person name="Okamoto M."/>
            <person name="Ando T."/>
            <person name="Aoki H."/>
            <person name="Arita K."/>
            <person name="Hamada M."/>
            <person name="Harada C."/>
            <person name="Hijishita S."/>
            <person name="Honda M."/>
            <person name="Ichikawa Y."/>
            <person name="Idonuma A."/>
            <person name="Iijima M."/>
            <person name="Ikeda M."/>
            <person name="Ikeno M."/>
            <person name="Itoh S."/>
            <person name="Itoh T."/>
            <person name="Itoh Y."/>
            <person name="Itoh Y."/>
            <person name="Iwabuchi A."/>
            <person name="Kamiya K."/>
            <person name="Karasawa W."/>
            <person name="Katagiri S."/>
            <person name="Kikuta A."/>
            <person name="Kobayashi N."/>
            <person name="Kono I."/>
            <person name="Machita K."/>
            <person name="Maehara T."/>
            <person name="Mizuno H."/>
            <person name="Mizubayashi T."/>
            <person name="Mukai Y."/>
            <person name="Nagasaki H."/>
            <person name="Nakashima M."/>
            <person name="Nakama Y."/>
            <person name="Nakamichi Y."/>
            <person name="Nakamura M."/>
            <person name="Namiki N."/>
            <person name="Negishi M."/>
            <person name="Ohta I."/>
            <person name="Ono N."/>
            <person name="Saji S."/>
            <person name="Sakai K."/>
            <person name="Shibata M."/>
            <person name="Shimokawa T."/>
            <person name="Shomura A."/>
            <person name="Song J."/>
            <person name="Takazaki Y."/>
            <person name="Terasawa K."/>
            <person name="Tsuji K."/>
            <person name="Waki K."/>
            <person name="Yamagata H."/>
            <person name="Yamane H."/>
            <person name="Yoshiki S."/>
            <person name="Yoshihara R."/>
            <person name="Yukawa K."/>
            <person name="Zhong H."/>
            <person name="Iwama H."/>
            <person name="Endo T."/>
            <person name="Ito H."/>
            <person name="Hahn J.H."/>
            <person name="Kim H.I."/>
            <person name="Eun M.Y."/>
            <person name="Yano M."/>
            <person name="Jiang J."/>
            <person name="Gojobori T."/>
        </authorList>
    </citation>
    <scope>NUCLEOTIDE SEQUENCE [LARGE SCALE GENOMIC DNA]</scope>
</reference>